<proteinExistence type="inferred from homology"/>
<protein>
    <recommendedName>
        <fullName evidence="6">Ribosomal protein S11</fullName>
    </recommendedName>
</protein>
<organism evidence="4 5">
    <name type="scientific">Clavelina lepadiformis</name>
    <name type="common">Light-bulb sea squirt</name>
    <name type="synonym">Ascidia lepadiformis</name>
    <dbReference type="NCBI Taxonomy" id="159417"/>
    <lineage>
        <taxon>Eukaryota</taxon>
        <taxon>Metazoa</taxon>
        <taxon>Chordata</taxon>
        <taxon>Tunicata</taxon>
        <taxon>Ascidiacea</taxon>
        <taxon>Aplousobranchia</taxon>
        <taxon>Clavelinidae</taxon>
        <taxon>Clavelina</taxon>
    </lineage>
</organism>
<reference evidence="4 5" key="1">
    <citation type="submission" date="2024-02" db="EMBL/GenBank/DDBJ databases">
        <authorList>
            <person name="Daric V."/>
            <person name="Darras S."/>
        </authorList>
    </citation>
    <scope>NUCLEOTIDE SEQUENCE [LARGE SCALE GENOMIC DNA]</scope>
</reference>
<dbReference type="InterPro" id="IPR001971">
    <property type="entry name" value="Ribosomal_uS11"/>
</dbReference>
<sequence>MLTKLAAGILQRCTVLYSDGCLAALQNGSIQVTLNSALHTVSGARKLSSSTPKKDQVILNLVDKQHESVKNQNFGPILLNESDVSEGHTAKSSFEYAKREDLVFNGIPYKKLPIVKVNARWNNTLITVRDADDPEMMYSNLSCRKVGYFNASKKTELAGETTGAAAATKALERGCPDHVRVKIYGIGPGRRPSIRGLVLGGFKVVSITDVTPITNEGLSQRPRKIRRI</sequence>
<dbReference type="Gene3D" id="3.30.420.80">
    <property type="entry name" value="Ribosomal protein S11"/>
    <property type="match status" value="1"/>
</dbReference>
<dbReference type="EMBL" id="CAWYQH010000163">
    <property type="protein sequence ID" value="CAK8696933.1"/>
    <property type="molecule type" value="Genomic_DNA"/>
</dbReference>
<dbReference type="PANTHER" id="PTHR11759">
    <property type="entry name" value="40S RIBOSOMAL PROTEIN S14/30S RIBOSOMAL PROTEIN S11"/>
    <property type="match status" value="1"/>
</dbReference>
<dbReference type="HAMAP" id="MF_01310">
    <property type="entry name" value="Ribosomal_uS11"/>
    <property type="match status" value="1"/>
</dbReference>
<evidence type="ECO:0000313" key="5">
    <source>
        <dbReference type="Proteomes" id="UP001642483"/>
    </source>
</evidence>
<dbReference type="SUPFAM" id="SSF53137">
    <property type="entry name" value="Translational machinery components"/>
    <property type="match status" value="1"/>
</dbReference>
<keyword evidence="5" id="KW-1185">Reference proteome</keyword>
<evidence type="ECO:0000256" key="2">
    <source>
        <dbReference type="ARBA" id="ARBA00022980"/>
    </source>
</evidence>
<evidence type="ECO:0000256" key="1">
    <source>
        <dbReference type="ARBA" id="ARBA00006194"/>
    </source>
</evidence>
<gene>
    <name evidence="4" type="ORF">CVLEPA_LOCUS30230</name>
</gene>
<accession>A0ABP0H0K8</accession>
<comment type="similarity">
    <text evidence="1">Belongs to the universal ribosomal protein uS11 family.</text>
</comment>
<keyword evidence="2" id="KW-0689">Ribosomal protein</keyword>
<dbReference type="Proteomes" id="UP001642483">
    <property type="component" value="Unassembled WGS sequence"/>
</dbReference>
<comment type="caution">
    <text evidence="4">The sequence shown here is derived from an EMBL/GenBank/DDBJ whole genome shotgun (WGS) entry which is preliminary data.</text>
</comment>
<dbReference type="Pfam" id="PF00411">
    <property type="entry name" value="Ribosomal_S11"/>
    <property type="match status" value="1"/>
</dbReference>
<keyword evidence="3" id="KW-0687">Ribonucleoprotein</keyword>
<name>A0ABP0H0K8_CLALP</name>
<evidence type="ECO:0000256" key="3">
    <source>
        <dbReference type="ARBA" id="ARBA00023274"/>
    </source>
</evidence>
<evidence type="ECO:0008006" key="6">
    <source>
        <dbReference type="Google" id="ProtNLM"/>
    </source>
</evidence>
<dbReference type="InterPro" id="IPR036967">
    <property type="entry name" value="Ribosomal_uS11_sf"/>
</dbReference>
<evidence type="ECO:0000313" key="4">
    <source>
        <dbReference type="EMBL" id="CAK8696933.1"/>
    </source>
</evidence>